<evidence type="ECO:0000256" key="1">
    <source>
        <dbReference type="SAM" id="MobiDB-lite"/>
    </source>
</evidence>
<evidence type="ECO:0000313" key="3">
    <source>
        <dbReference type="Proteomes" id="UP000321464"/>
    </source>
</evidence>
<evidence type="ECO:0000313" key="2">
    <source>
        <dbReference type="EMBL" id="GEO01841.1"/>
    </source>
</evidence>
<reference evidence="2 3" key="1">
    <citation type="submission" date="2019-07" db="EMBL/GenBank/DDBJ databases">
        <title>Whole genome shotgun sequence of Novosphingobium sediminis NBRC 106119.</title>
        <authorList>
            <person name="Hosoyama A."/>
            <person name="Uohara A."/>
            <person name="Ohji S."/>
            <person name="Ichikawa N."/>
        </authorList>
    </citation>
    <scope>NUCLEOTIDE SEQUENCE [LARGE SCALE GENOMIC DNA]</scope>
    <source>
        <strain evidence="2 3">NBRC 106119</strain>
    </source>
</reference>
<name>A0A512AQ56_9SPHN</name>
<feature type="region of interest" description="Disordered" evidence="1">
    <location>
        <begin position="147"/>
        <end position="174"/>
    </location>
</feature>
<accession>A0A512AQ56</accession>
<dbReference type="Proteomes" id="UP000321464">
    <property type="component" value="Unassembled WGS sequence"/>
</dbReference>
<dbReference type="EMBL" id="BJYR01000027">
    <property type="protein sequence ID" value="GEO01841.1"/>
    <property type="molecule type" value="Genomic_DNA"/>
</dbReference>
<gene>
    <name evidence="2" type="ORF">NSE01_36730</name>
</gene>
<dbReference type="AlphaFoldDB" id="A0A512AQ56"/>
<keyword evidence="3" id="KW-1185">Reference proteome</keyword>
<proteinExistence type="predicted"/>
<organism evidence="2 3">
    <name type="scientific">Novosphingobium sediminis</name>
    <dbReference type="NCBI Taxonomy" id="707214"/>
    <lineage>
        <taxon>Bacteria</taxon>
        <taxon>Pseudomonadati</taxon>
        <taxon>Pseudomonadota</taxon>
        <taxon>Alphaproteobacteria</taxon>
        <taxon>Sphingomonadales</taxon>
        <taxon>Sphingomonadaceae</taxon>
        <taxon>Novosphingobium</taxon>
    </lineage>
</organism>
<protein>
    <submittedName>
        <fullName evidence="2">Uncharacterized protein</fullName>
    </submittedName>
</protein>
<comment type="caution">
    <text evidence="2">The sequence shown here is derived from an EMBL/GenBank/DDBJ whole genome shotgun (WGS) entry which is preliminary data.</text>
</comment>
<sequence length="238" mass="26427">MRILRTRRQDDADLARGQSSILGKAALDDSGGRFAFRECVPDRENSEASVYGHGWRRRIEQMSLGVTGEDRVRRSARLGGRDQPDVIKVVFVRLAVVTFEMLEHSALERSQLGAIPIPNHVQRLQRIACLTGKECLQNRQFGRHNGWITKPNIPQRLDMGARPPARRQGLGHNGSRLEVAGGHHQMAQHCGNSRGGLFGGDCKALRPGDILTLSFKNLAQGHLATMRQGVEACQELRT</sequence>